<accession>A0A0E9TAY4</accession>
<sequence length="28" mass="3284">MLMACFIHLFKCSALFIKDSYVDTTKQE</sequence>
<name>A0A0E9TAY4_ANGAN</name>
<reference evidence="1" key="1">
    <citation type="submission" date="2014-11" db="EMBL/GenBank/DDBJ databases">
        <authorList>
            <person name="Amaro Gonzalez C."/>
        </authorList>
    </citation>
    <scope>NUCLEOTIDE SEQUENCE</scope>
</reference>
<dbReference type="EMBL" id="GBXM01058709">
    <property type="protein sequence ID" value="JAH49868.1"/>
    <property type="molecule type" value="Transcribed_RNA"/>
</dbReference>
<proteinExistence type="predicted"/>
<evidence type="ECO:0000313" key="1">
    <source>
        <dbReference type="EMBL" id="JAH49868.1"/>
    </source>
</evidence>
<dbReference type="AlphaFoldDB" id="A0A0E9TAY4"/>
<protein>
    <submittedName>
        <fullName evidence="1">Uncharacterized protein</fullName>
    </submittedName>
</protein>
<organism evidence="1">
    <name type="scientific">Anguilla anguilla</name>
    <name type="common">European freshwater eel</name>
    <name type="synonym">Muraena anguilla</name>
    <dbReference type="NCBI Taxonomy" id="7936"/>
    <lineage>
        <taxon>Eukaryota</taxon>
        <taxon>Metazoa</taxon>
        <taxon>Chordata</taxon>
        <taxon>Craniata</taxon>
        <taxon>Vertebrata</taxon>
        <taxon>Euteleostomi</taxon>
        <taxon>Actinopterygii</taxon>
        <taxon>Neopterygii</taxon>
        <taxon>Teleostei</taxon>
        <taxon>Anguilliformes</taxon>
        <taxon>Anguillidae</taxon>
        <taxon>Anguilla</taxon>
    </lineage>
</organism>
<reference evidence="1" key="2">
    <citation type="journal article" date="2015" name="Fish Shellfish Immunol.">
        <title>Early steps in the European eel (Anguilla anguilla)-Vibrio vulnificus interaction in the gills: Role of the RtxA13 toxin.</title>
        <authorList>
            <person name="Callol A."/>
            <person name="Pajuelo D."/>
            <person name="Ebbesson L."/>
            <person name="Teles M."/>
            <person name="MacKenzie S."/>
            <person name="Amaro C."/>
        </authorList>
    </citation>
    <scope>NUCLEOTIDE SEQUENCE</scope>
</reference>